<dbReference type="InterPro" id="IPR036010">
    <property type="entry name" value="2Fe-2S_ferredoxin-like_sf"/>
</dbReference>
<evidence type="ECO:0000313" key="9">
    <source>
        <dbReference type="Proteomes" id="UP000273516"/>
    </source>
</evidence>
<comment type="cofactor">
    <cofactor evidence="6">
        <name>[2Fe-2S] cluster</name>
        <dbReference type="ChEBI" id="CHEBI:190135"/>
    </cofactor>
</comment>
<dbReference type="AlphaFoldDB" id="A0A3M0MGH4"/>
<evidence type="ECO:0000256" key="3">
    <source>
        <dbReference type="ARBA" id="ARBA00022723"/>
    </source>
</evidence>
<keyword evidence="4" id="KW-0408">Iron</keyword>
<dbReference type="PANTHER" id="PTHR23426">
    <property type="entry name" value="FERREDOXIN/ADRENODOXIN"/>
    <property type="match status" value="1"/>
</dbReference>
<evidence type="ECO:0000256" key="5">
    <source>
        <dbReference type="ARBA" id="ARBA00023014"/>
    </source>
</evidence>
<evidence type="ECO:0000256" key="4">
    <source>
        <dbReference type="ARBA" id="ARBA00023004"/>
    </source>
</evidence>
<keyword evidence="5" id="KW-0411">Iron-sulfur</keyword>
<dbReference type="SUPFAM" id="SSF54292">
    <property type="entry name" value="2Fe-2S ferredoxin-like"/>
    <property type="match status" value="1"/>
</dbReference>
<proteinExistence type="inferred from homology"/>
<dbReference type="Pfam" id="PF00111">
    <property type="entry name" value="Fer2"/>
    <property type="match status" value="1"/>
</dbReference>
<dbReference type="PRINTS" id="PR00355">
    <property type="entry name" value="ADRENODOXIN"/>
</dbReference>
<keyword evidence="3" id="KW-0479">Metal-binding</keyword>
<name>A0A3M0MGH4_9RHOB</name>
<dbReference type="OrthoDB" id="9799640at2"/>
<evidence type="ECO:0000259" key="7">
    <source>
        <dbReference type="PROSITE" id="PS51085"/>
    </source>
</evidence>
<evidence type="ECO:0000256" key="1">
    <source>
        <dbReference type="ARBA" id="ARBA00010914"/>
    </source>
</evidence>
<reference evidence="8 9" key="1">
    <citation type="submission" date="2018-07" db="EMBL/GenBank/DDBJ databases">
        <authorList>
            <person name="Zhang Y."/>
            <person name="Wang L."/>
            <person name="Ma S."/>
        </authorList>
    </citation>
    <scope>NUCLEOTIDE SEQUENCE [LARGE SCALE GENOMIC DNA]</scope>
    <source>
        <strain evidence="8 9">4-2</strain>
    </source>
</reference>
<dbReference type="PANTHER" id="PTHR23426:SF65">
    <property type="entry name" value="FERREDOXIN-2, MITOCHONDRIAL"/>
    <property type="match status" value="1"/>
</dbReference>
<dbReference type="Gene3D" id="3.10.20.30">
    <property type="match status" value="1"/>
</dbReference>
<dbReference type="CDD" id="cd00207">
    <property type="entry name" value="fer2"/>
    <property type="match status" value="1"/>
</dbReference>
<gene>
    <name evidence="8" type="ORF">C9E81_09525</name>
</gene>
<dbReference type="RefSeq" id="WP_122112088.1">
    <property type="nucleotide sequence ID" value="NZ_QOKZ01000003.1"/>
</dbReference>
<dbReference type="GO" id="GO:0009055">
    <property type="term" value="F:electron transfer activity"/>
    <property type="evidence" value="ECO:0007669"/>
    <property type="project" value="TreeGrafter"/>
</dbReference>
<organism evidence="8 9">
    <name type="scientific">Paracoccus alkanivorans</name>
    <dbReference type="NCBI Taxonomy" id="2116655"/>
    <lineage>
        <taxon>Bacteria</taxon>
        <taxon>Pseudomonadati</taxon>
        <taxon>Pseudomonadota</taxon>
        <taxon>Alphaproteobacteria</taxon>
        <taxon>Rhodobacterales</taxon>
        <taxon>Paracoccaceae</taxon>
        <taxon>Paracoccus</taxon>
    </lineage>
</organism>
<protein>
    <submittedName>
        <fullName evidence="8">(2Fe-2S)-binding protein</fullName>
    </submittedName>
</protein>
<evidence type="ECO:0000313" key="8">
    <source>
        <dbReference type="EMBL" id="RMC35464.1"/>
    </source>
</evidence>
<dbReference type="GO" id="GO:0051537">
    <property type="term" value="F:2 iron, 2 sulfur cluster binding"/>
    <property type="evidence" value="ECO:0007669"/>
    <property type="project" value="UniProtKB-KW"/>
</dbReference>
<feature type="domain" description="2Fe-2S ferredoxin-type" evidence="7">
    <location>
        <begin position="2"/>
        <end position="106"/>
    </location>
</feature>
<dbReference type="PROSITE" id="PS51085">
    <property type="entry name" value="2FE2S_FER_2"/>
    <property type="match status" value="1"/>
</dbReference>
<dbReference type="InterPro" id="IPR012675">
    <property type="entry name" value="Beta-grasp_dom_sf"/>
</dbReference>
<keyword evidence="9" id="KW-1185">Reference proteome</keyword>
<sequence>MPCITFIAADGAETVVDAGTGDSLMQVARAHNVDGILAECGGEMMCSTCHVYVEGDWLDRTGTADEDERDMLDFAPCEVTDASRLSCQMKITDDMDGLVVRLPERQV</sequence>
<evidence type="ECO:0000256" key="2">
    <source>
        <dbReference type="ARBA" id="ARBA00022714"/>
    </source>
</evidence>
<comment type="similarity">
    <text evidence="1">Belongs to the adrenodoxin/putidaredoxin family.</text>
</comment>
<dbReference type="GO" id="GO:0005829">
    <property type="term" value="C:cytosol"/>
    <property type="evidence" value="ECO:0007669"/>
    <property type="project" value="TreeGrafter"/>
</dbReference>
<dbReference type="GO" id="GO:0140647">
    <property type="term" value="P:P450-containing electron transport chain"/>
    <property type="evidence" value="ECO:0007669"/>
    <property type="project" value="InterPro"/>
</dbReference>
<dbReference type="InterPro" id="IPR001055">
    <property type="entry name" value="Adrenodoxin-like"/>
</dbReference>
<keyword evidence="2" id="KW-0001">2Fe-2S</keyword>
<comment type="caution">
    <text evidence="8">The sequence shown here is derived from an EMBL/GenBank/DDBJ whole genome shotgun (WGS) entry which is preliminary data.</text>
</comment>
<dbReference type="Proteomes" id="UP000273516">
    <property type="component" value="Unassembled WGS sequence"/>
</dbReference>
<dbReference type="InterPro" id="IPR001041">
    <property type="entry name" value="2Fe-2S_ferredoxin-type"/>
</dbReference>
<dbReference type="EMBL" id="QOKZ01000003">
    <property type="protein sequence ID" value="RMC35464.1"/>
    <property type="molecule type" value="Genomic_DNA"/>
</dbReference>
<accession>A0A3M0MGH4</accession>
<dbReference type="GO" id="GO:0046872">
    <property type="term" value="F:metal ion binding"/>
    <property type="evidence" value="ECO:0007669"/>
    <property type="project" value="UniProtKB-KW"/>
</dbReference>
<evidence type="ECO:0000256" key="6">
    <source>
        <dbReference type="ARBA" id="ARBA00034078"/>
    </source>
</evidence>